<feature type="compositionally biased region" description="Low complexity" evidence="16">
    <location>
        <begin position="213"/>
        <end position="228"/>
    </location>
</feature>
<keyword evidence="13" id="KW-0472">Membrane</keyword>
<feature type="coiled-coil region" evidence="15">
    <location>
        <begin position="240"/>
        <end position="274"/>
    </location>
</feature>
<evidence type="ECO:0000313" key="19">
    <source>
        <dbReference type="Proteomes" id="UP000799440"/>
    </source>
</evidence>
<accession>A0A6A6V7T7</accession>
<organism evidence="18 19">
    <name type="scientific">Sporormia fimetaria CBS 119925</name>
    <dbReference type="NCBI Taxonomy" id="1340428"/>
    <lineage>
        <taxon>Eukaryota</taxon>
        <taxon>Fungi</taxon>
        <taxon>Dikarya</taxon>
        <taxon>Ascomycota</taxon>
        <taxon>Pezizomycotina</taxon>
        <taxon>Dothideomycetes</taxon>
        <taxon>Pleosporomycetidae</taxon>
        <taxon>Pleosporales</taxon>
        <taxon>Sporormiaceae</taxon>
        <taxon>Sporormia</taxon>
    </lineage>
</organism>
<evidence type="ECO:0000256" key="6">
    <source>
        <dbReference type="ARBA" id="ARBA00022692"/>
    </source>
</evidence>
<dbReference type="GO" id="GO:0005525">
    <property type="term" value="F:GTP binding"/>
    <property type="evidence" value="ECO:0007669"/>
    <property type="project" value="InterPro"/>
</dbReference>
<dbReference type="GO" id="GO:0046872">
    <property type="term" value="F:metal ion binding"/>
    <property type="evidence" value="ECO:0007669"/>
    <property type="project" value="UniProtKB-KW"/>
</dbReference>
<keyword evidence="3" id="KW-0813">Transport</keyword>
<evidence type="ECO:0000259" key="17">
    <source>
        <dbReference type="Pfam" id="PF01926"/>
    </source>
</evidence>
<keyword evidence="4" id="KW-0150">Chloroplast</keyword>
<keyword evidence="7" id="KW-0479">Metal-binding</keyword>
<keyword evidence="8 18" id="KW-0378">Hydrolase</keyword>
<evidence type="ECO:0000256" key="2">
    <source>
        <dbReference type="ARBA" id="ARBA00004167"/>
    </source>
</evidence>
<evidence type="ECO:0000313" key="18">
    <source>
        <dbReference type="EMBL" id="KAF2745784.1"/>
    </source>
</evidence>
<evidence type="ECO:0000256" key="15">
    <source>
        <dbReference type="SAM" id="Coils"/>
    </source>
</evidence>
<evidence type="ECO:0000256" key="7">
    <source>
        <dbReference type="ARBA" id="ARBA00022723"/>
    </source>
</evidence>
<evidence type="ECO:0000256" key="12">
    <source>
        <dbReference type="ARBA" id="ARBA00022989"/>
    </source>
</evidence>
<dbReference type="Proteomes" id="UP000799440">
    <property type="component" value="Unassembled WGS sequence"/>
</dbReference>
<name>A0A6A6V7T7_9PLEO</name>
<gene>
    <name evidence="18" type="ORF">M011DRAFT_446333</name>
</gene>
<evidence type="ECO:0000256" key="16">
    <source>
        <dbReference type="SAM" id="MobiDB-lite"/>
    </source>
</evidence>
<keyword evidence="10" id="KW-0460">Magnesium</keyword>
<comment type="cofactor">
    <cofactor evidence="1">
        <name>Mg(2+)</name>
        <dbReference type="ChEBI" id="CHEBI:18420"/>
    </cofactor>
</comment>
<keyword evidence="5" id="KW-0934">Plastid</keyword>
<dbReference type="GO" id="GO:0015031">
    <property type="term" value="P:protein transport"/>
    <property type="evidence" value="ECO:0007669"/>
    <property type="project" value="UniProtKB-KW"/>
</dbReference>
<dbReference type="GO" id="GO:0016020">
    <property type="term" value="C:membrane"/>
    <property type="evidence" value="ECO:0007669"/>
    <property type="project" value="UniProtKB-SubCell"/>
</dbReference>
<keyword evidence="12" id="KW-1133">Transmembrane helix</keyword>
<feature type="region of interest" description="Disordered" evidence="16">
    <location>
        <begin position="213"/>
        <end position="233"/>
    </location>
</feature>
<dbReference type="InterPro" id="IPR027417">
    <property type="entry name" value="P-loop_NTPase"/>
</dbReference>
<comment type="subcellular location">
    <subcellularLocation>
        <location evidence="2">Membrane</location>
        <topology evidence="2">Single-pass membrane protein</topology>
    </subcellularLocation>
    <subcellularLocation>
        <location evidence="14">Plastid</location>
        <location evidence="14">Chloroplast outer membrane</location>
    </subcellularLocation>
</comment>
<feature type="domain" description="G" evidence="17">
    <location>
        <begin position="7"/>
        <end position="68"/>
    </location>
</feature>
<dbReference type="Gene3D" id="3.40.50.300">
    <property type="entry name" value="P-loop containing nucleotide triphosphate hydrolases"/>
    <property type="match status" value="1"/>
</dbReference>
<keyword evidence="19" id="KW-1185">Reference proteome</keyword>
<dbReference type="InterPro" id="IPR006073">
    <property type="entry name" value="GTP-bd"/>
</dbReference>
<evidence type="ECO:0000256" key="11">
    <source>
        <dbReference type="ARBA" id="ARBA00022927"/>
    </source>
</evidence>
<dbReference type="AlphaFoldDB" id="A0A6A6V7T7"/>
<evidence type="ECO:0000256" key="13">
    <source>
        <dbReference type="ARBA" id="ARBA00023136"/>
    </source>
</evidence>
<dbReference type="CDD" id="cd00882">
    <property type="entry name" value="Ras_like_GTPase"/>
    <property type="match status" value="1"/>
</dbReference>
<dbReference type="EMBL" id="MU006580">
    <property type="protein sequence ID" value="KAF2745784.1"/>
    <property type="molecule type" value="Genomic_DNA"/>
</dbReference>
<evidence type="ECO:0000256" key="9">
    <source>
        <dbReference type="ARBA" id="ARBA00022805"/>
    </source>
</evidence>
<keyword evidence="15" id="KW-0175">Coiled coil</keyword>
<dbReference type="OrthoDB" id="8954335at2759"/>
<keyword evidence="11" id="KW-0653">Protein transport</keyword>
<protein>
    <submittedName>
        <fullName evidence="18">P-loop containing nucleoside triphosphate hydrolase protein</fullName>
    </submittedName>
</protein>
<dbReference type="PANTHER" id="PTHR10903:SF135">
    <property type="entry name" value="TRANSLOCASE OF CHLOROPLAST 120, CHLOROPLASTIC-RELATED"/>
    <property type="match status" value="1"/>
</dbReference>
<evidence type="ECO:0000256" key="3">
    <source>
        <dbReference type="ARBA" id="ARBA00022448"/>
    </source>
</evidence>
<reference evidence="18" key="1">
    <citation type="journal article" date="2020" name="Stud. Mycol.">
        <title>101 Dothideomycetes genomes: a test case for predicting lifestyles and emergence of pathogens.</title>
        <authorList>
            <person name="Haridas S."/>
            <person name="Albert R."/>
            <person name="Binder M."/>
            <person name="Bloem J."/>
            <person name="Labutti K."/>
            <person name="Salamov A."/>
            <person name="Andreopoulos B."/>
            <person name="Baker S."/>
            <person name="Barry K."/>
            <person name="Bills G."/>
            <person name="Bluhm B."/>
            <person name="Cannon C."/>
            <person name="Castanera R."/>
            <person name="Culley D."/>
            <person name="Daum C."/>
            <person name="Ezra D."/>
            <person name="Gonzalez J."/>
            <person name="Henrissat B."/>
            <person name="Kuo A."/>
            <person name="Liang C."/>
            <person name="Lipzen A."/>
            <person name="Lutzoni F."/>
            <person name="Magnuson J."/>
            <person name="Mondo S."/>
            <person name="Nolan M."/>
            <person name="Ohm R."/>
            <person name="Pangilinan J."/>
            <person name="Park H.-J."/>
            <person name="Ramirez L."/>
            <person name="Alfaro M."/>
            <person name="Sun H."/>
            <person name="Tritt A."/>
            <person name="Yoshinaga Y."/>
            <person name="Zwiers L.-H."/>
            <person name="Turgeon B."/>
            <person name="Goodwin S."/>
            <person name="Spatafora J."/>
            <person name="Crous P."/>
            <person name="Grigoriev I."/>
        </authorList>
    </citation>
    <scope>NUCLEOTIDE SEQUENCE</scope>
    <source>
        <strain evidence="18">CBS 119925</strain>
    </source>
</reference>
<evidence type="ECO:0000256" key="1">
    <source>
        <dbReference type="ARBA" id="ARBA00001946"/>
    </source>
</evidence>
<dbReference type="Pfam" id="PF01926">
    <property type="entry name" value="MMR_HSR1"/>
    <property type="match status" value="1"/>
</dbReference>
<proteinExistence type="predicted"/>
<dbReference type="InterPro" id="IPR045058">
    <property type="entry name" value="GIMA/IAN/Toc"/>
</dbReference>
<evidence type="ECO:0000256" key="8">
    <source>
        <dbReference type="ARBA" id="ARBA00022801"/>
    </source>
</evidence>
<evidence type="ECO:0000256" key="4">
    <source>
        <dbReference type="ARBA" id="ARBA00022528"/>
    </source>
</evidence>
<evidence type="ECO:0000256" key="10">
    <source>
        <dbReference type="ARBA" id="ARBA00022842"/>
    </source>
</evidence>
<dbReference type="GO" id="GO:0016787">
    <property type="term" value="F:hydrolase activity"/>
    <property type="evidence" value="ECO:0007669"/>
    <property type="project" value="UniProtKB-KW"/>
</dbReference>
<sequence length="344" mass="38941">MEADVVIAVMGMTGVGKSSFIRSITGRTDIVVGHSLTSQTAEVQGYTFRHGDKNVTLIDTPGFDDTYVSDSVIAAKIQGWLYTSYSSGTRLNGIVYIHSIMAPRMQGSALRNLRLFRKLCGDHALGNVILATTFWDKVDPTRGKKRERELRDEDEYWGRMVARGSKIMRLGRDRETAMLVLNELAGKPKVVLNTQQEAEAEKMQPVVLTKRVSTTGTRTRRTQPSSGTASAHTQWYQEQARKRAEEAHKWAKELEQMEKKLRERTERIQKEKMLAAAESKKAAEKTKKAKQKIYNSHKCRCPLVGRPVCASCHRIIGSSFYRESTLFSPSFDMAYWCGRLLLLR</sequence>
<dbReference type="SUPFAM" id="SSF52540">
    <property type="entry name" value="P-loop containing nucleoside triphosphate hydrolases"/>
    <property type="match status" value="1"/>
</dbReference>
<dbReference type="PANTHER" id="PTHR10903">
    <property type="entry name" value="GTPASE, IMAP FAMILY MEMBER-RELATED"/>
    <property type="match status" value="1"/>
</dbReference>
<evidence type="ECO:0000256" key="5">
    <source>
        <dbReference type="ARBA" id="ARBA00022640"/>
    </source>
</evidence>
<evidence type="ECO:0000256" key="14">
    <source>
        <dbReference type="ARBA" id="ARBA00024013"/>
    </source>
</evidence>
<keyword evidence="6" id="KW-0812">Transmembrane</keyword>
<keyword evidence="9" id="KW-1002">Plastid outer membrane</keyword>